<dbReference type="Proteomes" id="UP000027093">
    <property type="component" value="Chromosome"/>
</dbReference>
<dbReference type="PANTHER" id="PTHR33303:SF2">
    <property type="entry name" value="COA-BINDING DOMAIN-CONTAINING PROTEIN"/>
    <property type="match status" value="1"/>
</dbReference>
<evidence type="ECO:0000259" key="1">
    <source>
        <dbReference type="SMART" id="SM00881"/>
    </source>
</evidence>
<dbReference type="OrthoDB" id="42776at2157"/>
<dbReference type="RefSeq" id="WP_075053970.1">
    <property type="nucleotide sequence ID" value="NZ_CP007536.1"/>
</dbReference>
<organism evidence="2 3">
    <name type="scientific">Nitrososphaera viennensis EN76</name>
    <dbReference type="NCBI Taxonomy" id="926571"/>
    <lineage>
        <taxon>Archaea</taxon>
        <taxon>Nitrososphaerota</taxon>
        <taxon>Nitrososphaeria</taxon>
        <taxon>Nitrososphaerales</taxon>
        <taxon>Nitrososphaeraceae</taxon>
        <taxon>Nitrososphaera</taxon>
    </lineage>
</organism>
<reference evidence="2 3" key="1">
    <citation type="journal article" date="2014" name="Int. J. Syst. Evol. Microbiol.">
        <title>Nitrososphaera viennensis gen. nov., sp. nov., an aerobic and mesophilic, ammonia-oxidizing archaeon from soil and a member of the archaeal phylum Thaumarchaeota.</title>
        <authorList>
            <person name="Stieglmeier M."/>
            <person name="Klingl A."/>
            <person name="Alves R.J."/>
            <person name="Rittmann S.K."/>
            <person name="Melcher M."/>
            <person name="Leisch N."/>
            <person name="Schleper C."/>
        </authorList>
    </citation>
    <scope>NUCLEOTIDE SEQUENCE [LARGE SCALE GENOMIC DNA]</scope>
    <source>
        <strain evidence="2">EN76</strain>
    </source>
</reference>
<dbReference type="AlphaFoldDB" id="A0A060HHM6"/>
<dbReference type="STRING" id="926571.NVIE_006260"/>
<protein>
    <submittedName>
        <fullName evidence="2">Putative CoA-binding domain protein</fullName>
    </submittedName>
</protein>
<dbReference type="EMBL" id="CP007536">
    <property type="protein sequence ID" value="AIC14830.1"/>
    <property type="molecule type" value="Genomic_DNA"/>
</dbReference>
<keyword evidence="3" id="KW-1185">Reference proteome</keyword>
<accession>A0A060HHM6</accession>
<feature type="domain" description="CoA-binding" evidence="1">
    <location>
        <begin position="13"/>
        <end position="107"/>
    </location>
</feature>
<name>A0A060HHM6_9ARCH</name>
<gene>
    <name evidence="2" type="ORF">NVIE_006260</name>
</gene>
<sequence length="139" mass="15670">MNTDSFSDAEIREFYKLKNIAVVGMSKTDGKPANYVPKYLIEQGYNVIPVNPTAPEIMGRKSYPNVSSVPDQIDIVDVFRPSDDVLPVVMDAVKKAGIKVVWMQLGIHNEQAEKLAKEKGIKVVYNRCMLEEHQRLFGN</sequence>
<dbReference type="HOGENOM" id="CLU_112567_0_1_2"/>
<dbReference type="Gene3D" id="3.40.50.720">
    <property type="entry name" value="NAD(P)-binding Rossmann-like Domain"/>
    <property type="match status" value="1"/>
</dbReference>
<evidence type="ECO:0000313" key="2">
    <source>
        <dbReference type="EMBL" id="AIC14830.1"/>
    </source>
</evidence>
<dbReference type="SMART" id="SM00881">
    <property type="entry name" value="CoA_binding"/>
    <property type="match status" value="1"/>
</dbReference>
<proteinExistence type="predicted"/>
<dbReference type="KEGG" id="nvn:NVIE_006260"/>
<dbReference type="GeneID" id="74945891"/>
<dbReference type="InterPro" id="IPR003781">
    <property type="entry name" value="CoA-bd"/>
</dbReference>
<dbReference type="Pfam" id="PF13380">
    <property type="entry name" value="CoA_binding_2"/>
    <property type="match status" value="1"/>
</dbReference>
<evidence type="ECO:0000313" key="3">
    <source>
        <dbReference type="Proteomes" id="UP000027093"/>
    </source>
</evidence>
<dbReference type="PANTHER" id="PTHR33303">
    <property type="entry name" value="CYTOPLASMIC PROTEIN-RELATED"/>
    <property type="match status" value="1"/>
</dbReference>
<dbReference type="SUPFAM" id="SSF51735">
    <property type="entry name" value="NAD(P)-binding Rossmann-fold domains"/>
    <property type="match status" value="1"/>
</dbReference>
<dbReference type="InterPro" id="IPR036291">
    <property type="entry name" value="NAD(P)-bd_dom_sf"/>
</dbReference>